<dbReference type="InterPro" id="IPR013149">
    <property type="entry name" value="ADH-like_C"/>
</dbReference>
<evidence type="ECO:0000256" key="4">
    <source>
        <dbReference type="ARBA" id="ARBA00070796"/>
    </source>
</evidence>
<accession>A0A0C3GTA5</accession>
<evidence type="ECO:0000259" key="5">
    <source>
        <dbReference type="SMART" id="SM00829"/>
    </source>
</evidence>
<dbReference type="PANTHER" id="PTHR48106">
    <property type="entry name" value="QUINONE OXIDOREDUCTASE PIG3-RELATED"/>
    <property type="match status" value="1"/>
</dbReference>
<dbReference type="InterPro" id="IPR011032">
    <property type="entry name" value="GroES-like_sf"/>
</dbReference>
<dbReference type="AlphaFoldDB" id="A0A0C3GTA5"/>
<dbReference type="SMART" id="SM00829">
    <property type="entry name" value="PKS_ER"/>
    <property type="match status" value="1"/>
</dbReference>
<keyword evidence="1" id="KW-0521">NADP</keyword>
<dbReference type="HOGENOM" id="CLU_026673_3_1_1"/>
<keyword evidence="2" id="KW-0560">Oxidoreductase</keyword>
<evidence type="ECO:0000313" key="6">
    <source>
        <dbReference type="EMBL" id="KIM93596.1"/>
    </source>
</evidence>
<dbReference type="InterPro" id="IPR013154">
    <property type="entry name" value="ADH-like_N"/>
</dbReference>
<dbReference type="GO" id="GO:0035925">
    <property type="term" value="F:mRNA 3'-UTR AU-rich region binding"/>
    <property type="evidence" value="ECO:0007669"/>
    <property type="project" value="TreeGrafter"/>
</dbReference>
<dbReference type="PANTHER" id="PTHR48106:SF13">
    <property type="entry name" value="QUINONE OXIDOREDUCTASE-RELATED"/>
    <property type="match status" value="1"/>
</dbReference>
<dbReference type="InterPro" id="IPR020843">
    <property type="entry name" value="ER"/>
</dbReference>
<dbReference type="FunFam" id="3.40.50.720:FF:000053">
    <property type="entry name" value="Quinone oxidoreductase 1"/>
    <property type="match status" value="1"/>
</dbReference>
<dbReference type="InterPro" id="IPR047618">
    <property type="entry name" value="QOR-like"/>
</dbReference>
<protein>
    <recommendedName>
        <fullName evidence="4">Probable quinone oxidoreductase</fullName>
    </recommendedName>
    <alternativeName>
        <fullName evidence="3">NADPH:quinone reductase</fullName>
    </alternativeName>
</protein>
<name>A0A0C3GTA5_OIDMZ</name>
<evidence type="ECO:0000256" key="1">
    <source>
        <dbReference type="ARBA" id="ARBA00022857"/>
    </source>
</evidence>
<evidence type="ECO:0000256" key="2">
    <source>
        <dbReference type="ARBA" id="ARBA00023002"/>
    </source>
</evidence>
<feature type="domain" description="Enoyl reductase (ER)" evidence="5">
    <location>
        <begin position="17"/>
        <end position="331"/>
    </location>
</feature>
<dbReference type="CDD" id="cd05286">
    <property type="entry name" value="QOR2"/>
    <property type="match status" value="1"/>
</dbReference>
<evidence type="ECO:0000313" key="7">
    <source>
        <dbReference type="Proteomes" id="UP000054321"/>
    </source>
</evidence>
<organism evidence="6 7">
    <name type="scientific">Oidiodendron maius (strain Zn)</name>
    <dbReference type="NCBI Taxonomy" id="913774"/>
    <lineage>
        <taxon>Eukaryota</taxon>
        <taxon>Fungi</taxon>
        <taxon>Dikarya</taxon>
        <taxon>Ascomycota</taxon>
        <taxon>Pezizomycotina</taxon>
        <taxon>Leotiomycetes</taxon>
        <taxon>Leotiomycetes incertae sedis</taxon>
        <taxon>Myxotrichaceae</taxon>
        <taxon>Oidiodendron</taxon>
    </lineage>
</organism>
<dbReference type="GO" id="GO:0008270">
    <property type="term" value="F:zinc ion binding"/>
    <property type="evidence" value="ECO:0007669"/>
    <property type="project" value="InterPro"/>
</dbReference>
<keyword evidence="7" id="KW-1185">Reference proteome</keyword>
<evidence type="ECO:0000256" key="3">
    <source>
        <dbReference type="ARBA" id="ARBA00043088"/>
    </source>
</evidence>
<dbReference type="SUPFAM" id="SSF50129">
    <property type="entry name" value="GroES-like"/>
    <property type="match status" value="1"/>
</dbReference>
<dbReference type="GO" id="GO:0070402">
    <property type="term" value="F:NADPH binding"/>
    <property type="evidence" value="ECO:0007669"/>
    <property type="project" value="TreeGrafter"/>
</dbReference>
<proteinExistence type="predicted"/>
<dbReference type="InParanoid" id="A0A0C3GTA5"/>
<reference evidence="7" key="2">
    <citation type="submission" date="2015-01" db="EMBL/GenBank/DDBJ databases">
        <title>Evolutionary Origins and Diversification of the Mycorrhizal Mutualists.</title>
        <authorList>
            <consortium name="DOE Joint Genome Institute"/>
            <consortium name="Mycorrhizal Genomics Consortium"/>
            <person name="Kohler A."/>
            <person name="Kuo A."/>
            <person name="Nagy L.G."/>
            <person name="Floudas D."/>
            <person name="Copeland A."/>
            <person name="Barry K.W."/>
            <person name="Cichocki N."/>
            <person name="Veneault-Fourrey C."/>
            <person name="LaButti K."/>
            <person name="Lindquist E.A."/>
            <person name="Lipzen A."/>
            <person name="Lundell T."/>
            <person name="Morin E."/>
            <person name="Murat C."/>
            <person name="Riley R."/>
            <person name="Ohm R."/>
            <person name="Sun H."/>
            <person name="Tunlid A."/>
            <person name="Henrissat B."/>
            <person name="Grigoriev I.V."/>
            <person name="Hibbett D.S."/>
            <person name="Martin F."/>
        </authorList>
    </citation>
    <scope>NUCLEOTIDE SEQUENCE [LARGE SCALE GENOMIC DNA]</scope>
    <source>
        <strain evidence="7">Zn</strain>
    </source>
</reference>
<dbReference type="Pfam" id="PF00107">
    <property type="entry name" value="ADH_zinc_N"/>
    <property type="match status" value="1"/>
</dbReference>
<gene>
    <name evidence="6" type="ORF">OIDMADRAFT_173181</name>
</gene>
<dbReference type="InterPro" id="IPR002364">
    <property type="entry name" value="Quin_OxRdtase/zeta-crystal_CS"/>
</dbReference>
<dbReference type="Pfam" id="PF08240">
    <property type="entry name" value="ADH_N"/>
    <property type="match status" value="1"/>
</dbReference>
<dbReference type="Gene3D" id="3.40.50.720">
    <property type="entry name" value="NAD(P)-binding Rossmann-like Domain"/>
    <property type="match status" value="1"/>
</dbReference>
<dbReference type="EMBL" id="KN832894">
    <property type="protein sequence ID" value="KIM93596.1"/>
    <property type="molecule type" value="Genomic_DNA"/>
</dbReference>
<reference evidence="6 7" key="1">
    <citation type="submission" date="2014-04" db="EMBL/GenBank/DDBJ databases">
        <authorList>
            <consortium name="DOE Joint Genome Institute"/>
            <person name="Kuo A."/>
            <person name="Martino E."/>
            <person name="Perotto S."/>
            <person name="Kohler A."/>
            <person name="Nagy L.G."/>
            <person name="Floudas D."/>
            <person name="Copeland A."/>
            <person name="Barry K.W."/>
            <person name="Cichocki N."/>
            <person name="Veneault-Fourrey C."/>
            <person name="LaButti K."/>
            <person name="Lindquist E.A."/>
            <person name="Lipzen A."/>
            <person name="Lundell T."/>
            <person name="Morin E."/>
            <person name="Murat C."/>
            <person name="Sun H."/>
            <person name="Tunlid A."/>
            <person name="Henrissat B."/>
            <person name="Grigoriev I.V."/>
            <person name="Hibbett D.S."/>
            <person name="Martin F."/>
            <person name="Nordberg H.P."/>
            <person name="Cantor M.N."/>
            <person name="Hua S.X."/>
        </authorList>
    </citation>
    <scope>NUCLEOTIDE SEQUENCE [LARGE SCALE GENOMIC DNA]</scope>
    <source>
        <strain evidence="6 7">Zn</strain>
    </source>
</reference>
<sequence>MSLIPHTMRAVVLSELGGPEKLRYSEAEPLPKLREDEVLVKNTFAGINYVDIYYRTGVYPIGKFPTIIGQEAAGVIVATLGSNPLGLKVGDRVVWIGQGGYAEYAAVHFGQCVKVPPGVTDEEATSFFLMGMTALSLVRGAYAVKKGQVVLLHAAAGGVGLLMCQILKAIGAVIIGTAGSSEKCARARDHGATYTIDYKASPGRAWVELVKDITKGQGVDVVYDSVGKDTWQGSMDVVKRNGKVVFFGAASGPIPDITMQKLGEKNVSVMRSALKNMIATRPELEMYANAALGLKKDGQVQVQIHKVYSLEDIAVAHEELEGRKTIGKLMVKL</sequence>
<dbReference type="STRING" id="913774.A0A0C3GTA5"/>
<dbReference type="InterPro" id="IPR036291">
    <property type="entry name" value="NAD(P)-bd_dom_sf"/>
</dbReference>
<dbReference type="GO" id="GO:0003960">
    <property type="term" value="F:quinone reductase (NADPH) activity"/>
    <property type="evidence" value="ECO:0007669"/>
    <property type="project" value="InterPro"/>
</dbReference>
<dbReference type="PROSITE" id="PS01162">
    <property type="entry name" value="QOR_ZETA_CRYSTAL"/>
    <property type="match status" value="1"/>
</dbReference>
<dbReference type="OrthoDB" id="48317at2759"/>
<dbReference type="Proteomes" id="UP000054321">
    <property type="component" value="Unassembled WGS sequence"/>
</dbReference>
<dbReference type="Gene3D" id="3.90.180.10">
    <property type="entry name" value="Medium-chain alcohol dehydrogenases, catalytic domain"/>
    <property type="match status" value="1"/>
</dbReference>
<dbReference type="SUPFAM" id="SSF51735">
    <property type="entry name" value="NAD(P)-binding Rossmann-fold domains"/>
    <property type="match status" value="1"/>
</dbReference>
<dbReference type="GO" id="GO:0005829">
    <property type="term" value="C:cytosol"/>
    <property type="evidence" value="ECO:0007669"/>
    <property type="project" value="TreeGrafter"/>
</dbReference>